<dbReference type="InterPro" id="IPR036390">
    <property type="entry name" value="WH_DNA-bd_sf"/>
</dbReference>
<gene>
    <name evidence="5" type="ORF">ACFFN0_14225</name>
</gene>
<dbReference type="PANTHER" id="PTHR43537:SF49">
    <property type="entry name" value="TRANSCRIPTIONAL REGULATORY PROTEIN"/>
    <property type="match status" value="1"/>
</dbReference>
<dbReference type="PANTHER" id="PTHR43537">
    <property type="entry name" value="TRANSCRIPTIONAL REGULATOR, GNTR FAMILY"/>
    <property type="match status" value="1"/>
</dbReference>
<evidence type="ECO:0000259" key="4">
    <source>
        <dbReference type="PROSITE" id="PS50949"/>
    </source>
</evidence>
<dbReference type="Gene3D" id="1.20.120.530">
    <property type="entry name" value="GntR ligand-binding domain-like"/>
    <property type="match status" value="1"/>
</dbReference>
<proteinExistence type="predicted"/>
<dbReference type="PRINTS" id="PR00035">
    <property type="entry name" value="HTHGNTR"/>
</dbReference>
<comment type="caution">
    <text evidence="5">The sequence shown here is derived from an EMBL/GenBank/DDBJ whole genome shotgun (WGS) entry which is preliminary data.</text>
</comment>
<organism evidence="5 6">
    <name type="scientific">Ornithinimicrobium kibberense</name>
    <dbReference type="NCBI Taxonomy" id="282060"/>
    <lineage>
        <taxon>Bacteria</taxon>
        <taxon>Bacillati</taxon>
        <taxon>Actinomycetota</taxon>
        <taxon>Actinomycetes</taxon>
        <taxon>Micrococcales</taxon>
        <taxon>Ornithinimicrobiaceae</taxon>
        <taxon>Ornithinimicrobium</taxon>
    </lineage>
</organism>
<reference evidence="5 6" key="1">
    <citation type="submission" date="2024-09" db="EMBL/GenBank/DDBJ databases">
        <authorList>
            <person name="Sun Q."/>
            <person name="Mori K."/>
        </authorList>
    </citation>
    <scope>NUCLEOTIDE SEQUENCE [LARGE SCALE GENOMIC DNA]</scope>
    <source>
        <strain evidence="5 6">JCM 12763</strain>
    </source>
</reference>
<evidence type="ECO:0000313" key="6">
    <source>
        <dbReference type="Proteomes" id="UP001589613"/>
    </source>
</evidence>
<dbReference type="Pfam" id="PF07729">
    <property type="entry name" value="FCD"/>
    <property type="match status" value="1"/>
</dbReference>
<dbReference type="RefSeq" id="WP_181409670.1">
    <property type="nucleotide sequence ID" value="NZ_JBHMAX010000025.1"/>
</dbReference>
<dbReference type="InterPro" id="IPR008920">
    <property type="entry name" value="TF_FadR/GntR_C"/>
</dbReference>
<dbReference type="InterPro" id="IPR036388">
    <property type="entry name" value="WH-like_DNA-bd_sf"/>
</dbReference>
<evidence type="ECO:0000256" key="2">
    <source>
        <dbReference type="ARBA" id="ARBA00023125"/>
    </source>
</evidence>
<evidence type="ECO:0000313" key="5">
    <source>
        <dbReference type="EMBL" id="MFB9733203.1"/>
    </source>
</evidence>
<feature type="domain" description="HTH gntR-type" evidence="4">
    <location>
        <begin position="1"/>
        <end position="67"/>
    </location>
</feature>
<dbReference type="InterPro" id="IPR011711">
    <property type="entry name" value="GntR_C"/>
</dbReference>
<protein>
    <submittedName>
        <fullName evidence="5">GntR family transcriptional regulator</fullName>
    </submittedName>
</protein>
<dbReference type="Gene3D" id="1.10.10.10">
    <property type="entry name" value="Winged helix-like DNA-binding domain superfamily/Winged helix DNA-binding domain"/>
    <property type="match status" value="1"/>
</dbReference>
<keyword evidence="2" id="KW-0238">DNA-binding</keyword>
<keyword evidence="6" id="KW-1185">Reference proteome</keyword>
<evidence type="ECO:0000256" key="1">
    <source>
        <dbReference type="ARBA" id="ARBA00023015"/>
    </source>
</evidence>
<name>A0ABV5V5W5_9MICO</name>
<dbReference type="SMART" id="SM00345">
    <property type="entry name" value="HTH_GNTR"/>
    <property type="match status" value="1"/>
</dbReference>
<dbReference type="PROSITE" id="PS50949">
    <property type="entry name" value="HTH_GNTR"/>
    <property type="match status" value="1"/>
</dbReference>
<keyword evidence="1" id="KW-0805">Transcription regulation</keyword>
<sequence length="205" mass="23322">MLSERVYQTLRSEIVHGDLWPNQPMVEAEIAERLQVSRTPVRESMQRLASDGLIVSRRRRWVVYEHTQDEIRDIYEVRAALESHTARLAAQRADEADRDALSTVSGESSHLRFLGGRARIDANEAFHDLVVRAAHNKRLGEEIVRTRLYSFNTRIVAAYDRDLLARSWGDHEQIAAAVLEGDADRAAELARAHVEDAMAIILDRS</sequence>
<dbReference type="Pfam" id="PF00392">
    <property type="entry name" value="GntR"/>
    <property type="match status" value="1"/>
</dbReference>
<keyword evidence="3" id="KW-0804">Transcription</keyword>
<dbReference type="SUPFAM" id="SSF48008">
    <property type="entry name" value="GntR ligand-binding domain-like"/>
    <property type="match status" value="1"/>
</dbReference>
<dbReference type="SUPFAM" id="SSF46785">
    <property type="entry name" value="Winged helix' DNA-binding domain"/>
    <property type="match status" value="1"/>
</dbReference>
<evidence type="ECO:0000256" key="3">
    <source>
        <dbReference type="ARBA" id="ARBA00023163"/>
    </source>
</evidence>
<dbReference type="SMART" id="SM00895">
    <property type="entry name" value="FCD"/>
    <property type="match status" value="1"/>
</dbReference>
<dbReference type="InterPro" id="IPR000524">
    <property type="entry name" value="Tscrpt_reg_HTH_GntR"/>
</dbReference>
<accession>A0ABV5V5W5</accession>
<dbReference type="EMBL" id="JBHMAX010000025">
    <property type="protein sequence ID" value="MFB9733203.1"/>
    <property type="molecule type" value="Genomic_DNA"/>
</dbReference>
<dbReference type="CDD" id="cd07377">
    <property type="entry name" value="WHTH_GntR"/>
    <property type="match status" value="1"/>
</dbReference>
<dbReference type="Proteomes" id="UP001589613">
    <property type="component" value="Unassembled WGS sequence"/>
</dbReference>